<accession>A0ABD6B429</accession>
<comment type="caution">
    <text evidence="2">The sequence shown here is derived from an EMBL/GenBank/DDBJ whole genome shotgun (WGS) entry which is preliminary data.</text>
</comment>
<organism evidence="2 3">
    <name type="scientific">Halolamina salina</name>
    <dbReference type="NCBI Taxonomy" id="1220023"/>
    <lineage>
        <taxon>Archaea</taxon>
        <taxon>Methanobacteriati</taxon>
        <taxon>Methanobacteriota</taxon>
        <taxon>Stenosarchaea group</taxon>
        <taxon>Halobacteria</taxon>
        <taxon>Halobacteriales</taxon>
        <taxon>Haloferacaceae</taxon>
    </lineage>
</organism>
<proteinExistence type="predicted"/>
<dbReference type="PROSITE" id="PS51257">
    <property type="entry name" value="PROKAR_LIPOPROTEIN"/>
    <property type="match status" value="1"/>
</dbReference>
<dbReference type="Pfam" id="PF24041">
    <property type="entry name" value="DUF7350"/>
    <property type="match status" value="1"/>
</dbReference>
<dbReference type="Proteomes" id="UP001597111">
    <property type="component" value="Unassembled WGS sequence"/>
</dbReference>
<dbReference type="RefSeq" id="WP_379732389.1">
    <property type="nucleotide sequence ID" value="NZ_JBHSWZ010000288.1"/>
</dbReference>
<keyword evidence="3" id="KW-1185">Reference proteome</keyword>
<dbReference type="InterPro" id="IPR006311">
    <property type="entry name" value="TAT_signal"/>
</dbReference>
<gene>
    <name evidence="2" type="ORF">ACFR9S_02575</name>
</gene>
<dbReference type="InterPro" id="IPR038482">
    <property type="entry name" value="Tp34-type_sf"/>
</dbReference>
<sequence>MRRPSRRSFLAGVGAAGIGSVAGCLGFELQSGNREPPLVENRPDGVYYPTHTEGMLMGGMASDGGYSCALTYSFPHRFWTITGSDTTQVEVGSDDALHLMPFLWHSETGVVPSDVNPSVDVTRDGESVVSGLNPWAMLSQNMGFHFGDNVELPEQGEYDVTVTVGEGSSRRTGSLAETESAKFEFTIDYQRSELQAVPFTDIPEARQGTLGAVEPMEMDMVPVRQVPVVDDLPGMGHGTTESGDAVLAVQSLDDAARFDGSEDQQYLAVSPRTPYNRFPLPLMSLSATLSRDGETVFDDYLYEWMDPDLGVHYGAVVDGVESGDELTISIGTPPQVSRHEGYETAFLNMPDATLTL</sequence>
<feature type="domain" description="DUF7350" evidence="1">
    <location>
        <begin position="230"/>
        <end position="355"/>
    </location>
</feature>
<name>A0ABD6B429_9EURY</name>
<dbReference type="AlphaFoldDB" id="A0ABD6B429"/>
<dbReference type="PROSITE" id="PS51318">
    <property type="entry name" value="TAT"/>
    <property type="match status" value="1"/>
</dbReference>
<dbReference type="InterPro" id="IPR055774">
    <property type="entry name" value="DUF7350"/>
</dbReference>
<reference evidence="2 3" key="1">
    <citation type="journal article" date="2019" name="Int. J. Syst. Evol. Microbiol.">
        <title>The Global Catalogue of Microorganisms (GCM) 10K type strain sequencing project: providing services to taxonomists for standard genome sequencing and annotation.</title>
        <authorList>
            <consortium name="The Broad Institute Genomics Platform"/>
            <consortium name="The Broad Institute Genome Sequencing Center for Infectious Disease"/>
            <person name="Wu L."/>
            <person name="Ma J."/>
        </authorList>
    </citation>
    <scope>NUCLEOTIDE SEQUENCE [LARGE SCALE GENOMIC DNA]</scope>
    <source>
        <strain evidence="2 3">CGMCC 1.12285</strain>
    </source>
</reference>
<protein>
    <recommendedName>
        <fullName evidence="1">DUF7350 domain-containing protein</fullName>
    </recommendedName>
</protein>
<dbReference type="Gene3D" id="2.60.40.2480">
    <property type="entry name" value="Periplasmic metal-binding protein Tp34-type"/>
    <property type="match status" value="1"/>
</dbReference>
<evidence type="ECO:0000259" key="1">
    <source>
        <dbReference type="Pfam" id="PF24041"/>
    </source>
</evidence>
<dbReference type="EMBL" id="JBHUDH010000022">
    <property type="protein sequence ID" value="MFD1525189.1"/>
    <property type="molecule type" value="Genomic_DNA"/>
</dbReference>
<evidence type="ECO:0000313" key="2">
    <source>
        <dbReference type="EMBL" id="MFD1525189.1"/>
    </source>
</evidence>
<evidence type="ECO:0000313" key="3">
    <source>
        <dbReference type="Proteomes" id="UP001597111"/>
    </source>
</evidence>